<protein>
    <submittedName>
        <fullName evidence="8">Cysteine--tRNA ligase</fullName>
    </submittedName>
</protein>
<evidence type="ECO:0000256" key="3">
    <source>
        <dbReference type="ARBA" id="ARBA00022598"/>
    </source>
</evidence>
<comment type="similarity">
    <text evidence="1">Belongs to the class-I aminoacyl-tRNA synthetase family.</text>
</comment>
<dbReference type="GO" id="GO:0006423">
    <property type="term" value="P:cysteinyl-tRNA aminoacylation"/>
    <property type="evidence" value="ECO:0007669"/>
    <property type="project" value="TreeGrafter"/>
</dbReference>
<dbReference type="InterPro" id="IPR032678">
    <property type="entry name" value="tRNA-synt_1_cat_dom"/>
</dbReference>
<sequence>MSKLRVYNTLSRTKEEFKTVQPGKVGIYLCGPTVYAEAHIGHMVGPVIFDTVKRYLQHSGYDVRLVVNITDVDDKLINKANERKMTMLEVAEENIKDYLDNLAALNVTTIDDMPRATSSMDDIIQFIQDLIEKGFAYDVDGDVFFEVSKDAQYGKLTNRSVDAMQGEGGGAA</sequence>
<dbReference type="PANTHER" id="PTHR10890">
    <property type="entry name" value="CYSTEINYL-TRNA SYNTHETASE"/>
    <property type="match status" value="1"/>
</dbReference>
<dbReference type="OrthoDB" id="9815130at2"/>
<evidence type="ECO:0000313" key="8">
    <source>
        <dbReference type="EMBL" id="PQO26916.1"/>
    </source>
</evidence>
<organism evidence="8 9">
    <name type="scientific">Blastopirellula marina</name>
    <dbReference type="NCBI Taxonomy" id="124"/>
    <lineage>
        <taxon>Bacteria</taxon>
        <taxon>Pseudomonadati</taxon>
        <taxon>Planctomycetota</taxon>
        <taxon>Planctomycetia</taxon>
        <taxon>Pirellulales</taxon>
        <taxon>Pirellulaceae</taxon>
        <taxon>Blastopirellula</taxon>
    </lineage>
</organism>
<keyword evidence="4" id="KW-0547">Nucleotide-binding</keyword>
<dbReference type="PANTHER" id="PTHR10890:SF3">
    <property type="entry name" value="CYSTEINE--TRNA LIGASE, CYTOPLASMIC"/>
    <property type="match status" value="1"/>
</dbReference>
<dbReference type="GO" id="GO:0005524">
    <property type="term" value="F:ATP binding"/>
    <property type="evidence" value="ECO:0007669"/>
    <property type="project" value="UniProtKB-KW"/>
</dbReference>
<feature type="non-terminal residue" evidence="8">
    <location>
        <position position="172"/>
    </location>
</feature>
<dbReference type="EMBL" id="PUIA01000058">
    <property type="protein sequence ID" value="PQO26916.1"/>
    <property type="molecule type" value="Genomic_DNA"/>
</dbReference>
<keyword evidence="6" id="KW-0175">Coiled coil</keyword>
<evidence type="ECO:0000256" key="1">
    <source>
        <dbReference type="ARBA" id="ARBA00005594"/>
    </source>
</evidence>
<evidence type="ECO:0000256" key="2">
    <source>
        <dbReference type="ARBA" id="ARBA00011245"/>
    </source>
</evidence>
<comment type="subunit">
    <text evidence="2">Monomer.</text>
</comment>
<evidence type="ECO:0000256" key="6">
    <source>
        <dbReference type="SAM" id="Coils"/>
    </source>
</evidence>
<dbReference type="AlphaFoldDB" id="A0A2S8F420"/>
<feature type="domain" description="tRNA synthetases class I catalytic" evidence="7">
    <location>
        <begin position="17"/>
        <end position="166"/>
    </location>
</feature>
<evidence type="ECO:0000313" key="9">
    <source>
        <dbReference type="Proteomes" id="UP000240009"/>
    </source>
</evidence>
<dbReference type="GO" id="GO:0005829">
    <property type="term" value="C:cytosol"/>
    <property type="evidence" value="ECO:0007669"/>
    <property type="project" value="TreeGrafter"/>
</dbReference>
<keyword evidence="5" id="KW-0067">ATP-binding</keyword>
<dbReference type="Gene3D" id="3.40.50.620">
    <property type="entry name" value="HUPs"/>
    <property type="match status" value="1"/>
</dbReference>
<dbReference type="Pfam" id="PF01406">
    <property type="entry name" value="tRNA-synt_1e"/>
    <property type="match status" value="1"/>
</dbReference>
<comment type="caution">
    <text evidence="8">The sequence shown here is derived from an EMBL/GenBank/DDBJ whole genome shotgun (WGS) entry which is preliminary data.</text>
</comment>
<dbReference type="Proteomes" id="UP000240009">
    <property type="component" value="Unassembled WGS sequence"/>
</dbReference>
<dbReference type="RefSeq" id="WP_146115727.1">
    <property type="nucleotide sequence ID" value="NZ_PUIA01000058.1"/>
</dbReference>
<name>A0A2S8F420_9BACT</name>
<dbReference type="GO" id="GO:0004817">
    <property type="term" value="F:cysteine-tRNA ligase activity"/>
    <property type="evidence" value="ECO:0007669"/>
    <property type="project" value="TreeGrafter"/>
</dbReference>
<dbReference type="InterPro" id="IPR024909">
    <property type="entry name" value="Cys-tRNA/MSH_ligase"/>
</dbReference>
<proteinExistence type="inferred from homology"/>
<reference evidence="8 9" key="1">
    <citation type="submission" date="2018-02" db="EMBL/GenBank/DDBJ databases">
        <title>Comparative genomes isolates from brazilian mangrove.</title>
        <authorList>
            <person name="Araujo J.E."/>
            <person name="Taketani R.G."/>
            <person name="Silva M.C.P."/>
            <person name="Loureco M.V."/>
            <person name="Andreote F.D."/>
        </authorList>
    </citation>
    <scope>NUCLEOTIDE SEQUENCE [LARGE SCALE GENOMIC DNA]</scope>
    <source>
        <strain evidence="8 9">HEX-2 MGV</strain>
    </source>
</reference>
<keyword evidence="3 8" id="KW-0436">Ligase</keyword>
<dbReference type="SUPFAM" id="SSF52374">
    <property type="entry name" value="Nucleotidylyl transferase"/>
    <property type="match status" value="1"/>
</dbReference>
<feature type="coiled-coil region" evidence="6">
    <location>
        <begin position="81"/>
        <end position="108"/>
    </location>
</feature>
<gene>
    <name evidence="8" type="ORF">C5Y96_19235</name>
</gene>
<evidence type="ECO:0000256" key="4">
    <source>
        <dbReference type="ARBA" id="ARBA00022741"/>
    </source>
</evidence>
<dbReference type="InterPro" id="IPR014729">
    <property type="entry name" value="Rossmann-like_a/b/a_fold"/>
</dbReference>
<accession>A0A2S8F420</accession>
<evidence type="ECO:0000256" key="5">
    <source>
        <dbReference type="ARBA" id="ARBA00022840"/>
    </source>
</evidence>
<evidence type="ECO:0000259" key="7">
    <source>
        <dbReference type="Pfam" id="PF01406"/>
    </source>
</evidence>